<keyword evidence="3" id="KW-1003">Cell membrane</keyword>
<dbReference type="GO" id="GO:0016020">
    <property type="term" value="C:membrane"/>
    <property type="evidence" value="ECO:0007669"/>
    <property type="project" value="UniProtKB-SubCell"/>
</dbReference>
<feature type="transmembrane region" description="Helical" evidence="7">
    <location>
        <begin position="199"/>
        <end position="219"/>
    </location>
</feature>
<dbReference type="OrthoDB" id="9810457at2"/>
<evidence type="ECO:0000256" key="7">
    <source>
        <dbReference type="SAM" id="Phobius"/>
    </source>
</evidence>
<keyword evidence="9" id="KW-1185">Reference proteome</keyword>
<evidence type="ECO:0000256" key="6">
    <source>
        <dbReference type="ARBA" id="ARBA00023136"/>
    </source>
</evidence>
<dbReference type="RefSeq" id="WP_084309634.1">
    <property type="nucleotide sequence ID" value="NZ_FNIJ01000008.1"/>
</dbReference>
<feature type="transmembrane region" description="Helical" evidence="7">
    <location>
        <begin position="65"/>
        <end position="84"/>
    </location>
</feature>
<reference evidence="9" key="1">
    <citation type="submission" date="2016-10" db="EMBL/GenBank/DDBJ databases">
        <authorList>
            <person name="Varghese N."/>
            <person name="Submissions S."/>
        </authorList>
    </citation>
    <scope>NUCLEOTIDE SEQUENCE [LARGE SCALE GENOMIC DNA]</scope>
    <source>
        <strain evidence="9">JCM 21621</strain>
    </source>
</reference>
<evidence type="ECO:0000256" key="3">
    <source>
        <dbReference type="ARBA" id="ARBA00022475"/>
    </source>
</evidence>
<feature type="transmembrane region" description="Helical" evidence="7">
    <location>
        <begin position="34"/>
        <end position="53"/>
    </location>
</feature>
<dbReference type="EMBL" id="FNIJ01000008">
    <property type="protein sequence ID" value="SDO15915.1"/>
    <property type="molecule type" value="Genomic_DNA"/>
</dbReference>
<keyword evidence="6 7" id="KW-0472">Membrane</keyword>
<evidence type="ECO:0008006" key="10">
    <source>
        <dbReference type="Google" id="ProtNLM"/>
    </source>
</evidence>
<feature type="transmembrane region" description="Helical" evidence="7">
    <location>
        <begin position="125"/>
        <end position="146"/>
    </location>
</feature>
<sequence length="309" mass="32320">MLQILGITAPIFLIIGIGFLCARAGLLGREQFVGMGRFVITLALPALVIKALAENPLHEVFERNYLLAYGAASLAVFAAGFLFSRRVRGDSLSGSALGGLGMSMSNSGFIGYPIVAMVVGPKAAVGLALGMMVENLLMLPLALVLAEAGDQRGAGIGRVLRETFGRLLRNPIIIAISIGLCLSLLQIRLPAVPLKAVEMLAQASAPVALFVIGGNLYGLKIGKLFADVVQLGIGKLLLHPLAVLLFLLAFPVADPALRSAAVLYASAPMLSIYPILGQRYGLEGRCAAALVASTLLSFLSISAFIALLR</sequence>
<protein>
    <recommendedName>
        <fullName evidence="10">Permease</fullName>
    </recommendedName>
</protein>
<dbReference type="Proteomes" id="UP000242957">
    <property type="component" value="Unassembled WGS sequence"/>
</dbReference>
<feature type="transmembrane region" description="Helical" evidence="7">
    <location>
        <begin position="96"/>
        <end position="119"/>
    </location>
</feature>
<dbReference type="PANTHER" id="PTHR36838">
    <property type="entry name" value="AUXIN EFFLUX CARRIER FAMILY PROTEIN"/>
    <property type="match status" value="1"/>
</dbReference>
<feature type="transmembrane region" description="Helical" evidence="7">
    <location>
        <begin position="6"/>
        <end position="27"/>
    </location>
</feature>
<gene>
    <name evidence="8" type="ORF">SAMN05216193_108145</name>
</gene>
<feature type="transmembrane region" description="Helical" evidence="7">
    <location>
        <begin position="167"/>
        <end position="187"/>
    </location>
</feature>
<dbReference type="GO" id="GO:0055085">
    <property type="term" value="P:transmembrane transport"/>
    <property type="evidence" value="ECO:0007669"/>
    <property type="project" value="InterPro"/>
</dbReference>
<evidence type="ECO:0000256" key="1">
    <source>
        <dbReference type="ARBA" id="ARBA00004141"/>
    </source>
</evidence>
<keyword evidence="4 7" id="KW-0812">Transmembrane</keyword>
<keyword evidence="2" id="KW-0813">Transport</keyword>
<evidence type="ECO:0000256" key="4">
    <source>
        <dbReference type="ARBA" id="ARBA00022692"/>
    </source>
</evidence>
<dbReference type="InterPro" id="IPR004776">
    <property type="entry name" value="Mem_transp_PIN-like"/>
</dbReference>
<dbReference type="AlphaFoldDB" id="A0A1H0H9U2"/>
<evidence type="ECO:0000313" key="9">
    <source>
        <dbReference type="Proteomes" id="UP000242957"/>
    </source>
</evidence>
<feature type="transmembrane region" description="Helical" evidence="7">
    <location>
        <begin position="288"/>
        <end position="308"/>
    </location>
</feature>
<evidence type="ECO:0000256" key="5">
    <source>
        <dbReference type="ARBA" id="ARBA00022989"/>
    </source>
</evidence>
<comment type="subcellular location">
    <subcellularLocation>
        <location evidence="1">Membrane</location>
        <topology evidence="1">Multi-pass membrane protein</topology>
    </subcellularLocation>
</comment>
<feature type="transmembrane region" description="Helical" evidence="7">
    <location>
        <begin position="231"/>
        <end position="250"/>
    </location>
</feature>
<evidence type="ECO:0000256" key="2">
    <source>
        <dbReference type="ARBA" id="ARBA00022448"/>
    </source>
</evidence>
<keyword evidence="5 7" id="KW-1133">Transmembrane helix</keyword>
<dbReference type="PANTHER" id="PTHR36838:SF3">
    <property type="entry name" value="TRANSPORTER AUXIN EFFLUX CARRIER EC FAMILY"/>
    <property type="match status" value="1"/>
</dbReference>
<proteinExistence type="predicted"/>
<accession>A0A1H0H9U2</accession>
<dbReference type="Pfam" id="PF03547">
    <property type="entry name" value="Mem_trans"/>
    <property type="match status" value="1"/>
</dbReference>
<feature type="transmembrane region" description="Helical" evidence="7">
    <location>
        <begin position="256"/>
        <end position="276"/>
    </location>
</feature>
<name>A0A1H0H9U2_9PSED</name>
<evidence type="ECO:0000313" key="8">
    <source>
        <dbReference type="EMBL" id="SDO15915.1"/>
    </source>
</evidence>
<dbReference type="STRING" id="198616.SAMN05216193_108145"/>
<organism evidence="8 9">
    <name type="scientific">Pseudomonas jinjuensis</name>
    <dbReference type="NCBI Taxonomy" id="198616"/>
    <lineage>
        <taxon>Bacteria</taxon>
        <taxon>Pseudomonadati</taxon>
        <taxon>Pseudomonadota</taxon>
        <taxon>Gammaproteobacteria</taxon>
        <taxon>Pseudomonadales</taxon>
        <taxon>Pseudomonadaceae</taxon>
        <taxon>Pseudomonas</taxon>
    </lineage>
</organism>